<sequence length="270" mass="31136">MDYDHATKSQDKVPQRHERLGIQNIYENLENENVSIKIHARDRNLAIINLLESENITFRARRLANLNDVTVRAGDADMIYLIKHENLLNNAVYHAACLTTCLAYRPNYTKRSFCRIGKKSVCNLLRTKLSHFYNLVALENGDVDSAVDDARVFVTVLYDLKYKFNKLQNNLNLLTQQLAIYEDKSVIKLPPCELVFKQHVLHLYVHYGKAKCGCGQMLPTGIMARHVSLVRKFSKMTSKSQFSLKDKWHQTLYKILFVRVRGKACAGSMR</sequence>
<dbReference type="Proteomes" id="UP000507470">
    <property type="component" value="Unassembled WGS sequence"/>
</dbReference>
<dbReference type="AlphaFoldDB" id="A0A6J8BRZ0"/>
<protein>
    <submittedName>
        <fullName evidence="1">Uncharacterized protein</fullName>
    </submittedName>
</protein>
<reference evidence="1 2" key="1">
    <citation type="submission" date="2020-06" db="EMBL/GenBank/DDBJ databases">
        <authorList>
            <person name="Li R."/>
            <person name="Bekaert M."/>
        </authorList>
    </citation>
    <scope>NUCLEOTIDE SEQUENCE [LARGE SCALE GENOMIC DNA]</scope>
    <source>
        <strain evidence="2">wild</strain>
    </source>
</reference>
<keyword evidence="2" id="KW-1185">Reference proteome</keyword>
<accession>A0A6J8BRZ0</accession>
<name>A0A6J8BRZ0_MYTCO</name>
<gene>
    <name evidence="1" type="ORF">MCOR_20686</name>
</gene>
<evidence type="ECO:0000313" key="1">
    <source>
        <dbReference type="EMBL" id="CAC5385107.1"/>
    </source>
</evidence>
<dbReference type="EMBL" id="CACVKT020003687">
    <property type="protein sequence ID" value="CAC5385107.1"/>
    <property type="molecule type" value="Genomic_DNA"/>
</dbReference>
<organism evidence="1 2">
    <name type="scientific">Mytilus coruscus</name>
    <name type="common">Sea mussel</name>
    <dbReference type="NCBI Taxonomy" id="42192"/>
    <lineage>
        <taxon>Eukaryota</taxon>
        <taxon>Metazoa</taxon>
        <taxon>Spiralia</taxon>
        <taxon>Lophotrochozoa</taxon>
        <taxon>Mollusca</taxon>
        <taxon>Bivalvia</taxon>
        <taxon>Autobranchia</taxon>
        <taxon>Pteriomorphia</taxon>
        <taxon>Mytilida</taxon>
        <taxon>Mytiloidea</taxon>
        <taxon>Mytilidae</taxon>
        <taxon>Mytilinae</taxon>
        <taxon>Mytilus</taxon>
    </lineage>
</organism>
<proteinExistence type="predicted"/>
<evidence type="ECO:0000313" key="2">
    <source>
        <dbReference type="Proteomes" id="UP000507470"/>
    </source>
</evidence>